<gene>
    <name evidence="5" type="ORF">HDA36_000967</name>
</gene>
<name>A0A7W8VCF7_9ACTN</name>
<dbReference type="PROSITE" id="PS51880">
    <property type="entry name" value="TGS"/>
    <property type="match status" value="1"/>
</dbReference>
<dbReference type="SUPFAM" id="SSF81271">
    <property type="entry name" value="TGS-like"/>
    <property type="match status" value="1"/>
</dbReference>
<dbReference type="Pfam" id="PF13328">
    <property type="entry name" value="HD_4"/>
    <property type="match status" value="1"/>
</dbReference>
<feature type="domain" description="HD" evidence="3">
    <location>
        <begin position="71"/>
        <end position="168"/>
    </location>
</feature>
<keyword evidence="6" id="KW-1185">Reference proteome</keyword>
<dbReference type="GO" id="GO:0008728">
    <property type="term" value="F:GTP diphosphokinase activity"/>
    <property type="evidence" value="ECO:0007669"/>
    <property type="project" value="UniProtKB-EC"/>
</dbReference>
<dbReference type="InterPro" id="IPR012676">
    <property type="entry name" value="TGS-like"/>
</dbReference>
<dbReference type="Gene3D" id="3.10.20.30">
    <property type="match status" value="1"/>
</dbReference>
<dbReference type="GO" id="GO:0016301">
    <property type="term" value="F:kinase activity"/>
    <property type="evidence" value="ECO:0007669"/>
    <property type="project" value="UniProtKB-KW"/>
</dbReference>
<dbReference type="CDD" id="cd05399">
    <property type="entry name" value="NT_Rel-Spo_like"/>
    <property type="match status" value="1"/>
</dbReference>
<sequence>MASTDLTASSEWWRGLNAAFAARGPADPEARRLVAEHLRWYPRADAVLLGRAYSVAEYLHREQKRKSGEPYITHPLAVAMILAEMGLDTATLVAALLHDTVEDTPFSLPHLGAEFGPEVAVMVDGVTKVDKVEYGEAAKGETIRKMVLGAREDLRVLLIKLADRLHNLRTLQFQPPHKRIRISEETRHLLIPLAERLGVYRIKRELEDLCFAYLEPEAHEAARARVQKVRYEGEELGGVHTVRRNLRDALSEFRVRADVEVRDRHLYSVHTSGFGERISPLDTVRFLVVVRQEPDAYLALGAVHRRWQPQRSKFRDFIAVPKFNLYKALHTTVHTGSGPMQVIICDAHSQLVSDLGIVAEIRQGTGRDGRLTRERTNDPDWLTRLLGWQDQADAQELLRGMRTDLVGSITVVTTDGRVLTLPEHSTPVDAAYALGAEVGHRFSAAMIAGRFVPPSHGLRDGDTVQIVTKAFPGPDEAWLESAKTGEARMGITTWHRARRREEAEEAGRSLLAGLIGRGPLIDAEASGEMTGVARAAGHIDLEDLYVALGRGDGEIGPDWVADRLRGHRA</sequence>
<evidence type="ECO:0000259" key="3">
    <source>
        <dbReference type="PROSITE" id="PS51831"/>
    </source>
</evidence>
<dbReference type="InterPro" id="IPR007685">
    <property type="entry name" value="RelA_SpoT"/>
</dbReference>
<dbReference type="Gene3D" id="1.10.3210.10">
    <property type="entry name" value="Hypothetical protein af1432"/>
    <property type="match status" value="1"/>
</dbReference>
<dbReference type="Proteomes" id="UP000572635">
    <property type="component" value="Unassembled WGS sequence"/>
</dbReference>
<evidence type="ECO:0000313" key="5">
    <source>
        <dbReference type="EMBL" id="MBB5430883.1"/>
    </source>
</evidence>
<evidence type="ECO:0000256" key="2">
    <source>
        <dbReference type="ARBA" id="ARBA00025704"/>
    </source>
</evidence>
<dbReference type="EMBL" id="JACHDB010000001">
    <property type="protein sequence ID" value="MBB5430883.1"/>
    <property type="molecule type" value="Genomic_DNA"/>
</dbReference>
<reference evidence="5 6" key="1">
    <citation type="submission" date="2020-08" db="EMBL/GenBank/DDBJ databases">
        <title>Sequencing the genomes of 1000 actinobacteria strains.</title>
        <authorList>
            <person name="Klenk H.-P."/>
        </authorList>
    </citation>
    <scope>NUCLEOTIDE SEQUENCE [LARGE SCALE GENOMIC DNA]</scope>
    <source>
        <strain evidence="5 6">DSM 44551</strain>
    </source>
</reference>
<dbReference type="AlphaFoldDB" id="A0A7W8VCF7"/>
<dbReference type="InterPro" id="IPR012675">
    <property type="entry name" value="Beta-grasp_dom_sf"/>
</dbReference>
<dbReference type="SUPFAM" id="SSF81301">
    <property type="entry name" value="Nucleotidyltransferase"/>
    <property type="match status" value="1"/>
</dbReference>
<dbReference type="Gene3D" id="3.30.460.10">
    <property type="entry name" value="Beta Polymerase, domain 2"/>
    <property type="match status" value="1"/>
</dbReference>
<comment type="pathway">
    <text evidence="2">Purine metabolism.</text>
</comment>
<dbReference type="GO" id="GO:0015969">
    <property type="term" value="P:guanosine tetraphosphate metabolic process"/>
    <property type="evidence" value="ECO:0007669"/>
    <property type="project" value="InterPro"/>
</dbReference>
<dbReference type="FunFam" id="1.10.3210.10:FF:000001">
    <property type="entry name" value="GTP pyrophosphokinase RelA"/>
    <property type="match status" value="1"/>
</dbReference>
<dbReference type="InterPro" id="IPR043519">
    <property type="entry name" value="NT_sf"/>
</dbReference>
<proteinExistence type="inferred from homology"/>
<dbReference type="InterPro" id="IPR006674">
    <property type="entry name" value="HD_domain"/>
</dbReference>
<feature type="domain" description="TGS" evidence="4">
    <location>
        <begin position="407"/>
        <end position="468"/>
    </location>
</feature>
<dbReference type="PROSITE" id="PS51831">
    <property type="entry name" value="HD"/>
    <property type="match status" value="1"/>
</dbReference>
<comment type="similarity">
    <text evidence="1">Belongs to the RelA/SpoT family.</text>
</comment>
<dbReference type="Pfam" id="PF02824">
    <property type="entry name" value="TGS"/>
    <property type="match status" value="1"/>
</dbReference>
<dbReference type="SMART" id="SM00954">
    <property type="entry name" value="RelA_SpoT"/>
    <property type="match status" value="1"/>
</dbReference>
<dbReference type="SMART" id="SM00471">
    <property type="entry name" value="HDc"/>
    <property type="match status" value="1"/>
</dbReference>
<dbReference type="SUPFAM" id="SSF109604">
    <property type="entry name" value="HD-domain/PDEase-like"/>
    <property type="match status" value="1"/>
</dbReference>
<organism evidence="5 6">
    <name type="scientific">Nocardiopsis composta</name>
    <dbReference type="NCBI Taxonomy" id="157465"/>
    <lineage>
        <taxon>Bacteria</taxon>
        <taxon>Bacillati</taxon>
        <taxon>Actinomycetota</taxon>
        <taxon>Actinomycetes</taxon>
        <taxon>Streptosporangiales</taxon>
        <taxon>Nocardiopsidaceae</taxon>
        <taxon>Nocardiopsis</taxon>
    </lineage>
</organism>
<dbReference type="RefSeq" id="WP_184389117.1">
    <property type="nucleotide sequence ID" value="NZ_BAAAJD010000034.1"/>
</dbReference>
<dbReference type="Pfam" id="PF04607">
    <property type="entry name" value="RelA_SpoT"/>
    <property type="match status" value="1"/>
</dbReference>
<dbReference type="GO" id="GO:0005886">
    <property type="term" value="C:plasma membrane"/>
    <property type="evidence" value="ECO:0007669"/>
    <property type="project" value="TreeGrafter"/>
</dbReference>
<dbReference type="EC" id="2.7.6.5" evidence="5"/>
<dbReference type="CDD" id="cd00077">
    <property type="entry name" value="HDc"/>
    <property type="match status" value="1"/>
</dbReference>
<evidence type="ECO:0000259" key="4">
    <source>
        <dbReference type="PROSITE" id="PS51880"/>
    </source>
</evidence>
<keyword evidence="5" id="KW-0808">Transferase</keyword>
<dbReference type="InterPro" id="IPR003607">
    <property type="entry name" value="HD/PDEase_dom"/>
</dbReference>
<keyword evidence="5" id="KW-0418">Kinase</keyword>
<protein>
    <submittedName>
        <fullName evidence="5">GTP pyrophosphokinase</fullName>
        <ecNumber evidence="5">2.7.6.5</ecNumber>
    </submittedName>
</protein>
<dbReference type="InterPro" id="IPR004095">
    <property type="entry name" value="TGS"/>
</dbReference>
<evidence type="ECO:0000313" key="6">
    <source>
        <dbReference type="Proteomes" id="UP000572635"/>
    </source>
</evidence>
<accession>A0A7W8VCF7</accession>
<dbReference type="PANTHER" id="PTHR21262">
    <property type="entry name" value="GUANOSINE-3',5'-BIS DIPHOSPHATE 3'-PYROPHOSPHOHYDROLASE"/>
    <property type="match status" value="1"/>
</dbReference>
<comment type="caution">
    <text evidence="5">The sequence shown here is derived from an EMBL/GenBank/DDBJ whole genome shotgun (WGS) entry which is preliminary data.</text>
</comment>
<dbReference type="PANTHER" id="PTHR21262:SF31">
    <property type="entry name" value="GTP PYROPHOSPHOKINASE"/>
    <property type="match status" value="1"/>
</dbReference>
<evidence type="ECO:0000256" key="1">
    <source>
        <dbReference type="ARBA" id="ARBA00007476"/>
    </source>
</evidence>